<feature type="non-terminal residue" evidence="8">
    <location>
        <position position="542"/>
    </location>
</feature>
<dbReference type="SMART" id="SM00906">
    <property type="entry name" value="Fungal_trans"/>
    <property type="match status" value="1"/>
</dbReference>
<proteinExistence type="predicted"/>
<dbReference type="InParanoid" id="A0A0C3H8T4"/>
<reference evidence="8 9" key="1">
    <citation type="submission" date="2014-04" db="EMBL/GenBank/DDBJ databases">
        <authorList>
            <consortium name="DOE Joint Genome Institute"/>
            <person name="Kuo A."/>
            <person name="Martino E."/>
            <person name="Perotto S."/>
            <person name="Kohler A."/>
            <person name="Nagy L.G."/>
            <person name="Floudas D."/>
            <person name="Copeland A."/>
            <person name="Barry K.W."/>
            <person name="Cichocki N."/>
            <person name="Veneault-Fourrey C."/>
            <person name="LaButti K."/>
            <person name="Lindquist E.A."/>
            <person name="Lipzen A."/>
            <person name="Lundell T."/>
            <person name="Morin E."/>
            <person name="Murat C."/>
            <person name="Sun H."/>
            <person name="Tunlid A."/>
            <person name="Henrissat B."/>
            <person name="Grigoriev I.V."/>
            <person name="Hibbett D.S."/>
            <person name="Martin F."/>
            <person name="Nordberg H.P."/>
            <person name="Cantor M.N."/>
            <person name="Hua S.X."/>
        </authorList>
    </citation>
    <scope>NUCLEOTIDE SEQUENCE [LARGE SCALE GENOMIC DNA]</scope>
    <source>
        <strain evidence="8 9">Zn</strain>
    </source>
</reference>
<dbReference type="PANTHER" id="PTHR47171:SF3">
    <property type="entry name" value="FARA-RELATED"/>
    <property type="match status" value="1"/>
</dbReference>
<keyword evidence="2" id="KW-0805">Transcription regulation</keyword>
<evidence type="ECO:0000259" key="7">
    <source>
        <dbReference type="SMART" id="SM00906"/>
    </source>
</evidence>
<evidence type="ECO:0000256" key="2">
    <source>
        <dbReference type="ARBA" id="ARBA00023015"/>
    </source>
</evidence>
<dbReference type="CDD" id="cd12148">
    <property type="entry name" value="fungal_TF_MHR"/>
    <property type="match status" value="1"/>
</dbReference>
<feature type="non-terminal residue" evidence="8">
    <location>
        <position position="1"/>
    </location>
</feature>
<keyword evidence="1" id="KW-0862">Zinc</keyword>
<evidence type="ECO:0000313" key="8">
    <source>
        <dbReference type="EMBL" id="KIM98791.1"/>
    </source>
</evidence>
<dbReference type="InterPro" id="IPR052073">
    <property type="entry name" value="Amide_Lactam_Regulators"/>
</dbReference>
<evidence type="ECO:0000256" key="5">
    <source>
        <dbReference type="ARBA" id="ARBA00023242"/>
    </source>
</evidence>
<dbReference type="Proteomes" id="UP000054321">
    <property type="component" value="Unassembled WGS sequence"/>
</dbReference>
<dbReference type="InterPro" id="IPR001138">
    <property type="entry name" value="Zn2Cys6_DnaBD"/>
</dbReference>
<dbReference type="CDD" id="cd00067">
    <property type="entry name" value="GAL4"/>
    <property type="match status" value="1"/>
</dbReference>
<feature type="domain" description="Xylanolytic transcriptional activator regulatory" evidence="7">
    <location>
        <begin position="273"/>
        <end position="346"/>
    </location>
</feature>
<reference evidence="9" key="2">
    <citation type="submission" date="2015-01" db="EMBL/GenBank/DDBJ databases">
        <title>Evolutionary Origins and Diversification of the Mycorrhizal Mutualists.</title>
        <authorList>
            <consortium name="DOE Joint Genome Institute"/>
            <consortium name="Mycorrhizal Genomics Consortium"/>
            <person name="Kohler A."/>
            <person name="Kuo A."/>
            <person name="Nagy L.G."/>
            <person name="Floudas D."/>
            <person name="Copeland A."/>
            <person name="Barry K.W."/>
            <person name="Cichocki N."/>
            <person name="Veneault-Fourrey C."/>
            <person name="LaButti K."/>
            <person name="Lindquist E.A."/>
            <person name="Lipzen A."/>
            <person name="Lundell T."/>
            <person name="Morin E."/>
            <person name="Murat C."/>
            <person name="Riley R."/>
            <person name="Ohm R."/>
            <person name="Sun H."/>
            <person name="Tunlid A."/>
            <person name="Henrissat B."/>
            <person name="Grigoriev I.V."/>
            <person name="Hibbett D.S."/>
            <person name="Martin F."/>
        </authorList>
    </citation>
    <scope>NUCLEOTIDE SEQUENCE [LARGE SCALE GENOMIC DNA]</scope>
    <source>
        <strain evidence="9">Zn</strain>
    </source>
</reference>
<dbReference type="PANTHER" id="PTHR47171">
    <property type="entry name" value="FARA-RELATED"/>
    <property type="match status" value="1"/>
</dbReference>
<evidence type="ECO:0000256" key="4">
    <source>
        <dbReference type="ARBA" id="ARBA00023163"/>
    </source>
</evidence>
<protein>
    <recommendedName>
        <fullName evidence="7">Xylanolytic transcriptional activator regulatory domain-containing protein</fullName>
    </recommendedName>
</protein>
<organism evidence="8 9">
    <name type="scientific">Oidiodendron maius (strain Zn)</name>
    <dbReference type="NCBI Taxonomy" id="913774"/>
    <lineage>
        <taxon>Eukaryota</taxon>
        <taxon>Fungi</taxon>
        <taxon>Dikarya</taxon>
        <taxon>Ascomycota</taxon>
        <taxon>Pezizomycotina</taxon>
        <taxon>Leotiomycetes</taxon>
        <taxon>Leotiomycetes incertae sedis</taxon>
        <taxon>Myxotrichaceae</taxon>
        <taxon>Oidiodendron</taxon>
    </lineage>
</organism>
<sequence length="542" mass="61137">RQVRCDAGSHGLPCTNCAAFSLECSIPPKQKKKRKGDAAGRPAQRSDCEQNAEAPASSCTDDFISSILDVPRQIKPEPDNTGTFVKLVKPGTTHSEIEDPGRVAYLEEFSNMSLIIQAYQGPIGVHYQLPKVPKDRPLSSRVNQVELDILRKRGALSLPPKELCDELIDAYFKWVAPIVPIINRTSFLRRYRDPSNPPSILLMQAVLLAGSRVCDTPLLLDSNGSPISAATLLYQRVKALYDADYEEDRVTIVQALMLMGWYWEDRARVPKNVFYWNGLATAIAQGCGMHRSTKNSRLSVSDQRLWTRIWWTLYTRDRSVAVALGRPAHISLEGSDVEMVCEDDFIEDPGERPNSFHVQFFLQYVKLCEIMDMILFQNYSISLKAQQNRAMALTQCDLALADWLQRCPSELRWNQSQYNFWPAYLNCVYNTAGCLLHRAHLPPAPSSPLTSTILPQSPAFESAHMITTIVQSLIAHNDLRHAPPFIIYSLLSALMVHIYHLHIQTEVTSQQRNIVACMDALERVSGIWLVGKMVHDLFEAIL</sequence>
<dbReference type="AlphaFoldDB" id="A0A0C3H8T4"/>
<dbReference type="GO" id="GO:0000981">
    <property type="term" value="F:DNA-binding transcription factor activity, RNA polymerase II-specific"/>
    <property type="evidence" value="ECO:0007669"/>
    <property type="project" value="InterPro"/>
</dbReference>
<dbReference type="GO" id="GO:0008270">
    <property type="term" value="F:zinc ion binding"/>
    <property type="evidence" value="ECO:0007669"/>
    <property type="project" value="InterPro"/>
</dbReference>
<keyword evidence="5" id="KW-0539">Nucleus</keyword>
<evidence type="ECO:0000256" key="1">
    <source>
        <dbReference type="ARBA" id="ARBA00022833"/>
    </source>
</evidence>
<dbReference type="GO" id="GO:0003677">
    <property type="term" value="F:DNA binding"/>
    <property type="evidence" value="ECO:0007669"/>
    <property type="project" value="UniProtKB-KW"/>
</dbReference>
<accession>A0A0C3H8T4</accession>
<evidence type="ECO:0000256" key="6">
    <source>
        <dbReference type="SAM" id="MobiDB-lite"/>
    </source>
</evidence>
<dbReference type="OrthoDB" id="5121955at2759"/>
<dbReference type="GO" id="GO:0006351">
    <property type="term" value="P:DNA-templated transcription"/>
    <property type="evidence" value="ECO:0007669"/>
    <property type="project" value="InterPro"/>
</dbReference>
<dbReference type="EMBL" id="KN832879">
    <property type="protein sequence ID" value="KIM98791.1"/>
    <property type="molecule type" value="Genomic_DNA"/>
</dbReference>
<evidence type="ECO:0000256" key="3">
    <source>
        <dbReference type="ARBA" id="ARBA00023125"/>
    </source>
</evidence>
<name>A0A0C3H8T4_OIDMZ</name>
<gene>
    <name evidence="8" type="ORF">OIDMADRAFT_72735</name>
</gene>
<keyword evidence="4" id="KW-0804">Transcription</keyword>
<dbReference type="InterPro" id="IPR007219">
    <property type="entry name" value="XnlR_reg_dom"/>
</dbReference>
<feature type="region of interest" description="Disordered" evidence="6">
    <location>
        <begin position="29"/>
        <end position="54"/>
    </location>
</feature>
<keyword evidence="9" id="KW-1185">Reference proteome</keyword>
<keyword evidence="3" id="KW-0238">DNA-binding</keyword>
<dbReference type="HOGENOM" id="CLU_006329_4_2_1"/>
<dbReference type="Pfam" id="PF04082">
    <property type="entry name" value="Fungal_trans"/>
    <property type="match status" value="1"/>
</dbReference>
<evidence type="ECO:0000313" key="9">
    <source>
        <dbReference type="Proteomes" id="UP000054321"/>
    </source>
</evidence>